<dbReference type="PANTHER" id="PTHR30250">
    <property type="entry name" value="PST FAMILY PREDICTED COLANIC ACID TRANSPORTER"/>
    <property type="match status" value="1"/>
</dbReference>
<dbReference type="Proteomes" id="UP001254488">
    <property type="component" value="Unassembled WGS sequence"/>
</dbReference>
<feature type="transmembrane region" description="Helical" evidence="6">
    <location>
        <begin position="307"/>
        <end position="329"/>
    </location>
</feature>
<organism evidence="7 8">
    <name type="scientific">Patiriisocius hiemis</name>
    <dbReference type="NCBI Taxonomy" id="3075604"/>
    <lineage>
        <taxon>Bacteria</taxon>
        <taxon>Pseudomonadati</taxon>
        <taxon>Bacteroidota</taxon>
        <taxon>Flavobacteriia</taxon>
        <taxon>Flavobacteriales</taxon>
        <taxon>Flavobacteriaceae</taxon>
        <taxon>Patiriisocius</taxon>
    </lineage>
</organism>
<reference evidence="7 8" key="1">
    <citation type="submission" date="2023-09" db="EMBL/GenBank/DDBJ databases">
        <authorList>
            <person name="Rey-Velasco X."/>
        </authorList>
    </citation>
    <scope>NUCLEOTIDE SEQUENCE [LARGE SCALE GENOMIC DNA]</scope>
    <source>
        <strain evidence="7 8">W242</strain>
    </source>
</reference>
<feature type="transmembrane region" description="Helical" evidence="6">
    <location>
        <begin position="7"/>
        <end position="30"/>
    </location>
</feature>
<dbReference type="RefSeq" id="WP_311333672.1">
    <property type="nucleotide sequence ID" value="NZ_JAVRHZ010000008.1"/>
</dbReference>
<feature type="transmembrane region" description="Helical" evidence="6">
    <location>
        <begin position="225"/>
        <end position="248"/>
    </location>
</feature>
<evidence type="ECO:0000313" key="7">
    <source>
        <dbReference type="EMBL" id="MDT0556721.1"/>
    </source>
</evidence>
<evidence type="ECO:0000313" key="8">
    <source>
        <dbReference type="Proteomes" id="UP001254488"/>
    </source>
</evidence>
<feature type="transmembrane region" description="Helical" evidence="6">
    <location>
        <begin position="127"/>
        <end position="149"/>
    </location>
</feature>
<keyword evidence="3 6" id="KW-0812">Transmembrane</keyword>
<keyword evidence="4 6" id="KW-1133">Transmembrane helix</keyword>
<evidence type="ECO:0000256" key="6">
    <source>
        <dbReference type="SAM" id="Phobius"/>
    </source>
</evidence>
<evidence type="ECO:0000256" key="1">
    <source>
        <dbReference type="ARBA" id="ARBA00004651"/>
    </source>
</evidence>
<feature type="transmembrane region" description="Helical" evidence="6">
    <location>
        <begin position="96"/>
        <end position="115"/>
    </location>
</feature>
<keyword evidence="2" id="KW-1003">Cell membrane</keyword>
<dbReference type="PANTHER" id="PTHR30250:SF11">
    <property type="entry name" value="O-ANTIGEN TRANSPORTER-RELATED"/>
    <property type="match status" value="1"/>
</dbReference>
<feature type="transmembrane region" description="Helical" evidence="6">
    <location>
        <begin position="372"/>
        <end position="394"/>
    </location>
</feature>
<feature type="transmembrane region" description="Helical" evidence="6">
    <location>
        <begin position="431"/>
        <end position="451"/>
    </location>
</feature>
<comment type="caution">
    <text evidence="7">The sequence shown here is derived from an EMBL/GenBank/DDBJ whole genome shotgun (WGS) entry which is preliminary data.</text>
</comment>
<evidence type="ECO:0000256" key="5">
    <source>
        <dbReference type="ARBA" id="ARBA00023136"/>
    </source>
</evidence>
<accession>A0ABU2YFR6</accession>
<feature type="transmembrane region" description="Helical" evidence="6">
    <location>
        <begin position="185"/>
        <end position="204"/>
    </location>
</feature>
<sequence>MLKEKNAFKGVIVATSIFGGVQFVKIIISLLRSKAIAFLIGPAGIGISGLFVTALNLITELTSIGLNKSVVQEIAIAKEKKDQEKVSKTIGVLKKLVWLSIFVGCLLMIIFSPLLSEISFDSSEFTYSFIFLSIALLFNQLTRSNLAILQGLRNLKGLSKATVYGNLLGLFITLPLYYFFRIEAIVPAIIIAHAIGFFIALYFTRKVQYLPIKVSLKQAVYSGGNMMKLGAALSLGGIISILGMYLLQVYISNYGGIDEVGFYIAGIVILNTYVGAVFTAMATDYYPQLAAISSNISKIKDKVFEQAYIGVLLLVPIVVIFIAFAPFFIELLYSEEFLSTTKLVSWGILGMIFKMGSFSMGYIIIAKADTKLFVKTIIVFNVLLFSLNIVGYNLYGIEGLGISFLIHFIIHFISLLIITKWRYNFTFKSEFYPIFIVANVICILTLVFSNIDDSTLNLLVMIAMTIISVTFSFIYINKKVDIISFLKDKLRK</sequence>
<name>A0ABU2YFR6_9FLAO</name>
<feature type="transmembrane region" description="Helical" evidence="6">
    <location>
        <begin position="161"/>
        <end position="179"/>
    </location>
</feature>
<dbReference type="Pfam" id="PF13440">
    <property type="entry name" value="Polysacc_synt_3"/>
    <property type="match status" value="1"/>
</dbReference>
<feature type="transmembrane region" description="Helical" evidence="6">
    <location>
        <begin position="457"/>
        <end position="476"/>
    </location>
</feature>
<feature type="transmembrane region" description="Helical" evidence="6">
    <location>
        <begin position="260"/>
        <end position="286"/>
    </location>
</feature>
<keyword evidence="8" id="KW-1185">Reference proteome</keyword>
<feature type="transmembrane region" description="Helical" evidence="6">
    <location>
        <begin position="400"/>
        <end position="419"/>
    </location>
</feature>
<evidence type="ECO:0000256" key="2">
    <source>
        <dbReference type="ARBA" id="ARBA00022475"/>
    </source>
</evidence>
<gene>
    <name evidence="7" type="ORF">RM538_11950</name>
</gene>
<evidence type="ECO:0000256" key="4">
    <source>
        <dbReference type="ARBA" id="ARBA00022989"/>
    </source>
</evidence>
<proteinExistence type="predicted"/>
<keyword evidence="5 6" id="KW-0472">Membrane</keyword>
<dbReference type="InterPro" id="IPR050833">
    <property type="entry name" value="Poly_Biosynth_Transport"/>
</dbReference>
<protein>
    <submittedName>
        <fullName evidence="7">Oligosaccharide flippase family protein</fullName>
    </submittedName>
</protein>
<feature type="transmembrane region" description="Helical" evidence="6">
    <location>
        <begin position="36"/>
        <end position="58"/>
    </location>
</feature>
<feature type="transmembrane region" description="Helical" evidence="6">
    <location>
        <begin position="344"/>
        <end position="365"/>
    </location>
</feature>
<evidence type="ECO:0000256" key="3">
    <source>
        <dbReference type="ARBA" id="ARBA00022692"/>
    </source>
</evidence>
<comment type="subcellular location">
    <subcellularLocation>
        <location evidence="1">Cell membrane</location>
        <topology evidence="1">Multi-pass membrane protein</topology>
    </subcellularLocation>
</comment>
<dbReference type="EMBL" id="JAVRHZ010000008">
    <property type="protein sequence ID" value="MDT0556721.1"/>
    <property type="molecule type" value="Genomic_DNA"/>
</dbReference>